<dbReference type="Proteomes" id="UP000299102">
    <property type="component" value="Unassembled WGS sequence"/>
</dbReference>
<name>A0A4C1XEG3_EUMVA</name>
<dbReference type="EMBL" id="BGZK01000813">
    <property type="protein sequence ID" value="GBP61372.1"/>
    <property type="molecule type" value="Genomic_DNA"/>
</dbReference>
<evidence type="ECO:0000313" key="2">
    <source>
        <dbReference type="Proteomes" id="UP000299102"/>
    </source>
</evidence>
<protein>
    <submittedName>
        <fullName evidence="1">Uncharacterized protein</fullName>
    </submittedName>
</protein>
<dbReference type="AlphaFoldDB" id="A0A4C1XEG3"/>
<organism evidence="1 2">
    <name type="scientific">Eumeta variegata</name>
    <name type="common">Bagworm moth</name>
    <name type="synonym">Eumeta japonica</name>
    <dbReference type="NCBI Taxonomy" id="151549"/>
    <lineage>
        <taxon>Eukaryota</taxon>
        <taxon>Metazoa</taxon>
        <taxon>Ecdysozoa</taxon>
        <taxon>Arthropoda</taxon>
        <taxon>Hexapoda</taxon>
        <taxon>Insecta</taxon>
        <taxon>Pterygota</taxon>
        <taxon>Neoptera</taxon>
        <taxon>Endopterygota</taxon>
        <taxon>Lepidoptera</taxon>
        <taxon>Glossata</taxon>
        <taxon>Ditrysia</taxon>
        <taxon>Tineoidea</taxon>
        <taxon>Psychidae</taxon>
        <taxon>Oiketicinae</taxon>
        <taxon>Eumeta</taxon>
    </lineage>
</organism>
<proteinExistence type="predicted"/>
<comment type="caution">
    <text evidence="1">The sequence shown here is derived from an EMBL/GenBank/DDBJ whole genome shotgun (WGS) entry which is preliminary data.</text>
</comment>
<sequence>MELPSVCACPYEQAPRHRRTRESGSVSSSMALCNRSRMFRRLFDLKKRALLSEKSVSWTPVVGRGISFMYAEYKRERDDLGALIELMYKTCLSHPIKGGYIKEDRHCLLFCFEAR</sequence>
<gene>
    <name evidence="1" type="ORF">EVAR_37902_1</name>
</gene>
<keyword evidence="2" id="KW-1185">Reference proteome</keyword>
<accession>A0A4C1XEG3</accession>
<reference evidence="1 2" key="1">
    <citation type="journal article" date="2019" name="Commun. Biol.">
        <title>The bagworm genome reveals a unique fibroin gene that provides high tensile strength.</title>
        <authorList>
            <person name="Kono N."/>
            <person name="Nakamura H."/>
            <person name="Ohtoshi R."/>
            <person name="Tomita M."/>
            <person name="Numata K."/>
            <person name="Arakawa K."/>
        </authorList>
    </citation>
    <scope>NUCLEOTIDE SEQUENCE [LARGE SCALE GENOMIC DNA]</scope>
</reference>
<evidence type="ECO:0000313" key="1">
    <source>
        <dbReference type="EMBL" id="GBP61372.1"/>
    </source>
</evidence>